<dbReference type="OrthoDB" id="4141215at2"/>
<name>A0A066UBE2_9PSEU</name>
<protein>
    <submittedName>
        <fullName evidence="5">Monooxygenase</fullName>
    </submittedName>
</protein>
<dbReference type="SUPFAM" id="SSF51905">
    <property type="entry name" value="FAD/NAD(P)-binding domain"/>
    <property type="match status" value="1"/>
</dbReference>
<dbReference type="Proteomes" id="UP000027345">
    <property type="component" value="Unassembled WGS sequence"/>
</dbReference>
<evidence type="ECO:0000256" key="2">
    <source>
        <dbReference type="ARBA" id="ARBA00022630"/>
    </source>
</evidence>
<keyword evidence="3" id="KW-0274">FAD</keyword>
<reference evidence="5 6" key="1">
    <citation type="submission" date="2014-05" db="EMBL/GenBank/DDBJ databases">
        <title>Draft genome sequence of Amycolatopsis rifamycinica DSM 46095.</title>
        <authorList>
            <person name="Lal R."/>
            <person name="Saxena A."/>
            <person name="Kumari R."/>
            <person name="Mukherjee U."/>
            <person name="Singh P."/>
            <person name="Sangwan N."/>
            <person name="Mahato N.K."/>
        </authorList>
    </citation>
    <scope>NUCLEOTIDE SEQUENCE [LARGE SCALE GENOMIC DNA]</scope>
    <source>
        <strain evidence="5 6">DSM 46095</strain>
    </source>
</reference>
<dbReference type="PANTHER" id="PTHR43004:SF19">
    <property type="entry name" value="BINDING MONOOXYGENASE, PUTATIVE (JCVI)-RELATED"/>
    <property type="match status" value="1"/>
</dbReference>
<dbReference type="GO" id="GO:0016709">
    <property type="term" value="F:oxidoreductase activity, acting on paired donors, with incorporation or reduction of molecular oxygen, NAD(P)H as one donor, and incorporation of one atom of oxygen"/>
    <property type="evidence" value="ECO:0007669"/>
    <property type="project" value="UniProtKB-ARBA"/>
</dbReference>
<dbReference type="InterPro" id="IPR036188">
    <property type="entry name" value="FAD/NAD-bd_sf"/>
</dbReference>
<evidence type="ECO:0000313" key="6">
    <source>
        <dbReference type="Proteomes" id="UP000027345"/>
    </source>
</evidence>
<proteinExistence type="predicted"/>
<dbReference type="EMBL" id="JMQI01000028">
    <property type="protein sequence ID" value="KDN21459.1"/>
    <property type="molecule type" value="Genomic_DNA"/>
</dbReference>
<evidence type="ECO:0000256" key="3">
    <source>
        <dbReference type="ARBA" id="ARBA00022827"/>
    </source>
</evidence>
<dbReference type="eggNOG" id="COG0654">
    <property type="taxonomic scope" value="Bacteria"/>
</dbReference>
<dbReference type="RefSeq" id="WP_043780864.1">
    <property type="nucleotide sequence ID" value="NZ_JMQI01000028.1"/>
</dbReference>
<dbReference type="InterPro" id="IPR002938">
    <property type="entry name" value="FAD-bd"/>
</dbReference>
<comment type="caution">
    <text evidence="5">The sequence shown here is derived from an EMBL/GenBank/DDBJ whole genome shotgun (WGS) entry which is preliminary data.</text>
</comment>
<evidence type="ECO:0000256" key="1">
    <source>
        <dbReference type="ARBA" id="ARBA00001974"/>
    </source>
</evidence>
<evidence type="ECO:0000259" key="4">
    <source>
        <dbReference type="Pfam" id="PF01494"/>
    </source>
</evidence>
<keyword evidence="2" id="KW-0285">Flavoprotein</keyword>
<dbReference type="Gene3D" id="3.30.70.2450">
    <property type="match status" value="1"/>
</dbReference>
<dbReference type="GO" id="GO:0071949">
    <property type="term" value="F:FAD binding"/>
    <property type="evidence" value="ECO:0007669"/>
    <property type="project" value="InterPro"/>
</dbReference>
<keyword evidence="6" id="KW-1185">Reference proteome</keyword>
<evidence type="ECO:0000313" key="5">
    <source>
        <dbReference type="EMBL" id="KDN21459.1"/>
    </source>
</evidence>
<dbReference type="Gene3D" id="3.50.50.60">
    <property type="entry name" value="FAD/NAD(P)-binding domain"/>
    <property type="match status" value="1"/>
</dbReference>
<dbReference type="PRINTS" id="PR00420">
    <property type="entry name" value="RNGMNOXGNASE"/>
</dbReference>
<feature type="domain" description="FAD-binding" evidence="4">
    <location>
        <begin position="5"/>
        <end position="332"/>
    </location>
</feature>
<gene>
    <name evidence="5" type="ORF">DV20_16370</name>
</gene>
<keyword evidence="5" id="KW-0560">Oxidoreductase</keyword>
<dbReference type="STRING" id="287986.DV20_16370"/>
<dbReference type="AlphaFoldDB" id="A0A066UBE2"/>
<dbReference type="Pfam" id="PF01494">
    <property type="entry name" value="FAD_binding_3"/>
    <property type="match status" value="1"/>
</dbReference>
<sequence>MPDPDVLVAGAGPAGLLLAAELALAGVRTTIVERQPERPPYCRGFNLNARALDLLARRGLAEGLVAEGHRVPHAPVTGLPGPLLLDGAATDHPFSLGIPQTRVEEVLEARALDLGVEILRGHDLRSFTQAADSVSTVVHNGRFGRTIRSRYLVGCDGSRSTVRKQAGIGFPGTDARWYALLGDVECELPYGPSAGPDGRSVFVIPRPGYVRIVVREDDPPSDKDTPVTLERLRAQVDAVLGRHVELRAPRWLSRFGDAARLASRYREGRVLLAGDAAHIHPPAGAIGVNVALDDAFNLGWKLAATVRGTAPEGLLDTYHDERHAAGTRILANTRAQVALEEAGDEPWADLMRRVAAHPAGNRALAEIITGLDACYEPGGHPWLGRLAPDVPLRVSGTETHLAALLHTGRPVLLDLTASGSFGVWSAGVEVVAASSPSTSDIDAVLLRPDGHVAWVGAPGSGEAGLAAALRRWVGDVPVPASA</sequence>
<dbReference type="Gene3D" id="3.40.30.120">
    <property type="match status" value="1"/>
</dbReference>
<keyword evidence="5" id="KW-0503">Monooxygenase</keyword>
<dbReference type="InterPro" id="IPR050641">
    <property type="entry name" value="RIFMO-like"/>
</dbReference>
<accession>A0A066UBE2</accession>
<organism evidence="5 6">
    <name type="scientific">Amycolatopsis rifamycinica</name>
    <dbReference type="NCBI Taxonomy" id="287986"/>
    <lineage>
        <taxon>Bacteria</taxon>
        <taxon>Bacillati</taxon>
        <taxon>Actinomycetota</taxon>
        <taxon>Actinomycetes</taxon>
        <taxon>Pseudonocardiales</taxon>
        <taxon>Pseudonocardiaceae</taxon>
        <taxon>Amycolatopsis</taxon>
    </lineage>
</organism>
<dbReference type="Pfam" id="PF21274">
    <property type="entry name" value="Rng_hyd_C"/>
    <property type="match status" value="1"/>
</dbReference>
<comment type="cofactor">
    <cofactor evidence="1">
        <name>FAD</name>
        <dbReference type="ChEBI" id="CHEBI:57692"/>
    </cofactor>
</comment>
<dbReference type="PANTHER" id="PTHR43004">
    <property type="entry name" value="TRK SYSTEM POTASSIUM UPTAKE PROTEIN"/>
    <property type="match status" value="1"/>
</dbReference>